<keyword evidence="4" id="KW-1185">Reference proteome</keyword>
<reference evidence="3 4" key="1">
    <citation type="submission" date="2020-09" db="EMBL/GenBank/DDBJ databases">
        <title>Echinicola sp. CAU 1574 isolated from sand of Sido Beach.</title>
        <authorList>
            <person name="Kim W."/>
        </authorList>
    </citation>
    <scope>NUCLEOTIDE SEQUENCE [LARGE SCALE GENOMIC DNA]</scope>
    <source>
        <strain evidence="3 4">CAU 1574</strain>
    </source>
</reference>
<comment type="caution">
    <text evidence="3">The sequence shown here is derived from an EMBL/GenBank/DDBJ whole genome shotgun (WGS) entry which is preliminary data.</text>
</comment>
<evidence type="ECO:0000259" key="2">
    <source>
        <dbReference type="Pfam" id="PF22243"/>
    </source>
</evidence>
<protein>
    <recommendedName>
        <fullName evidence="2">DUF5018 domain-containing protein</fullName>
    </recommendedName>
</protein>
<evidence type="ECO:0000313" key="3">
    <source>
        <dbReference type="EMBL" id="MBD8489502.1"/>
    </source>
</evidence>
<proteinExistence type="predicted"/>
<dbReference type="Proteomes" id="UP000647133">
    <property type="component" value="Unassembled WGS sequence"/>
</dbReference>
<sequence length="140" mass="15485">MKKLVVLFVMAIMMASCGQRIELDEGQWGTHADITSGVFFYKWELNDITLAEGDVEGARRDDITVSTEVDVNSLRVVSTVGADEDLSKMACYIYHDGVKVEPLNGAPTPGVVSDYSAGEFTYRIHSANGEFKDWTVNIEQ</sequence>
<accession>A0ABR9AL73</accession>
<organism evidence="3 4">
    <name type="scientific">Echinicola arenosa</name>
    <dbReference type="NCBI Taxonomy" id="2774144"/>
    <lineage>
        <taxon>Bacteria</taxon>
        <taxon>Pseudomonadati</taxon>
        <taxon>Bacteroidota</taxon>
        <taxon>Cytophagia</taxon>
        <taxon>Cytophagales</taxon>
        <taxon>Cyclobacteriaceae</taxon>
        <taxon>Echinicola</taxon>
    </lineage>
</organism>
<dbReference type="Gene3D" id="2.60.40.4120">
    <property type="match status" value="1"/>
</dbReference>
<dbReference type="Pfam" id="PF22243">
    <property type="entry name" value="DUF5018-rel"/>
    <property type="match status" value="1"/>
</dbReference>
<dbReference type="EMBL" id="JACYTQ010000003">
    <property type="protein sequence ID" value="MBD8489502.1"/>
    <property type="molecule type" value="Genomic_DNA"/>
</dbReference>
<feature type="chain" id="PRO_5046187116" description="DUF5018 domain-containing protein" evidence="1">
    <location>
        <begin position="19"/>
        <end position="140"/>
    </location>
</feature>
<evidence type="ECO:0000313" key="4">
    <source>
        <dbReference type="Proteomes" id="UP000647133"/>
    </source>
</evidence>
<dbReference type="RefSeq" id="WP_192010368.1">
    <property type="nucleotide sequence ID" value="NZ_JACYTQ010000003.1"/>
</dbReference>
<keyword evidence="1" id="KW-0732">Signal</keyword>
<evidence type="ECO:0000256" key="1">
    <source>
        <dbReference type="SAM" id="SignalP"/>
    </source>
</evidence>
<dbReference type="InterPro" id="IPR054460">
    <property type="entry name" value="DUF5018-rel"/>
</dbReference>
<name>A0ABR9AL73_9BACT</name>
<gene>
    <name evidence="3" type="ORF">IFO69_12170</name>
</gene>
<dbReference type="PROSITE" id="PS51257">
    <property type="entry name" value="PROKAR_LIPOPROTEIN"/>
    <property type="match status" value="1"/>
</dbReference>
<feature type="domain" description="DUF5018" evidence="2">
    <location>
        <begin position="97"/>
        <end position="137"/>
    </location>
</feature>
<feature type="signal peptide" evidence="1">
    <location>
        <begin position="1"/>
        <end position="18"/>
    </location>
</feature>